<evidence type="ECO:0000313" key="1">
    <source>
        <dbReference type="EMBL" id="OGN07040.1"/>
    </source>
</evidence>
<dbReference type="AlphaFoldDB" id="A0A1F8F365"/>
<comment type="caution">
    <text evidence="1">The sequence shown here is derived from an EMBL/GenBank/DDBJ whole genome shotgun (WGS) entry which is preliminary data.</text>
</comment>
<evidence type="ECO:0008006" key="3">
    <source>
        <dbReference type="Google" id="ProtNLM"/>
    </source>
</evidence>
<gene>
    <name evidence="1" type="ORF">A3B86_00865</name>
</gene>
<reference evidence="1 2" key="1">
    <citation type="journal article" date="2016" name="Nat. Commun.">
        <title>Thousands of microbial genomes shed light on interconnected biogeochemical processes in an aquifer system.</title>
        <authorList>
            <person name="Anantharaman K."/>
            <person name="Brown C.T."/>
            <person name="Hug L.A."/>
            <person name="Sharon I."/>
            <person name="Castelle C.J."/>
            <person name="Probst A.J."/>
            <person name="Thomas B.C."/>
            <person name="Singh A."/>
            <person name="Wilkins M.J."/>
            <person name="Karaoz U."/>
            <person name="Brodie E.L."/>
            <person name="Williams K.H."/>
            <person name="Hubbard S.S."/>
            <person name="Banfield J.F."/>
        </authorList>
    </citation>
    <scope>NUCLEOTIDE SEQUENCE [LARGE SCALE GENOMIC DNA]</scope>
</reference>
<protein>
    <recommendedName>
        <fullName evidence="3">HTH arsR-type domain-containing protein</fullName>
    </recommendedName>
</protein>
<dbReference type="Proteomes" id="UP000176834">
    <property type="component" value="Unassembled WGS sequence"/>
</dbReference>
<dbReference type="SUPFAM" id="SSF46785">
    <property type="entry name" value="Winged helix' DNA-binding domain"/>
    <property type="match status" value="1"/>
</dbReference>
<organism evidence="1 2">
    <name type="scientific">Candidatus Yanofskybacteria bacterium RIFCSPHIGHO2_02_FULL_38_22b</name>
    <dbReference type="NCBI Taxonomy" id="1802673"/>
    <lineage>
        <taxon>Bacteria</taxon>
        <taxon>Candidatus Yanofskyibacteriota</taxon>
    </lineage>
</organism>
<dbReference type="EMBL" id="MGJN01000010">
    <property type="protein sequence ID" value="OGN07040.1"/>
    <property type="molecule type" value="Genomic_DNA"/>
</dbReference>
<dbReference type="InterPro" id="IPR036390">
    <property type="entry name" value="WH_DNA-bd_sf"/>
</dbReference>
<sequence length="199" mass="22906">MSKPNSSYPVLENLFNSKVRVKVLKFLFRNYPVNVGIKDLSKKVQESLDVVRKEIKDLGKMGLIKKVDKVLYTVNSDFEFFKELRELILKSSPAEKNKMIRRITGLGRVKLAVASGILINSKNPNDNIESGVDLFIVGDDINKSRLSSFLRSLEAEVGKEIRFGIMEKDEFEYRYGMFDRFVRVLLENPHEKLINKMGL</sequence>
<name>A0A1F8F365_9BACT</name>
<accession>A0A1F8F365</accession>
<evidence type="ECO:0000313" key="2">
    <source>
        <dbReference type="Proteomes" id="UP000176834"/>
    </source>
</evidence>
<proteinExistence type="predicted"/>